<proteinExistence type="predicted"/>
<comment type="caution">
    <text evidence="1">The sequence shown here is derived from an EMBL/GenBank/DDBJ whole genome shotgun (WGS) entry which is preliminary data.</text>
</comment>
<evidence type="ECO:0008006" key="3">
    <source>
        <dbReference type="Google" id="ProtNLM"/>
    </source>
</evidence>
<reference evidence="1 2" key="1">
    <citation type="journal article" date="2016" name="Environ. Microbiol.">
        <title>Genomic resolution of a cold subsurface aquifer community provides metabolic insights for novel microbes adapted to high CO concentrations.</title>
        <authorList>
            <person name="Probst A.J."/>
            <person name="Castelle C.J."/>
            <person name="Singh A."/>
            <person name="Brown C.T."/>
            <person name="Anantharaman K."/>
            <person name="Sharon I."/>
            <person name="Hug L.A."/>
            <person name="Burstein D."/>
            <person name="Emerson J.B."/>
            <person name="Thomas B.C."/>
            <person name="Banfield J.F."/>
        </authorList>
    </citation>
    <scope>NUCLEOTIDE SEQUENCE [LARGE SCALE GENOMIC DNA]</scope>
    <source>
        <strain evidence="1">CG1_02_41_21</strain>
    </source>
</reference>
<dbReference type="Proteomes" id="UP000182860">
    <property type="component" value="Unassembled WGS sequence"/>
</dbReference>
<sequence length="130" mass="14769">MKSVVICGSSRFAPEMRAFAKKLKELGAVVYEPHLYRAAGGVWDEIKDFDKKFVALGLTHDHFYKMRVADIIYIYNRDGYAGVSTNIEIGYAVASNKPIYVYEENDAEPCRRCLFSGVVKNPEDLMAYLK</sequence>
<dbReference type="EMBL" id="MNUV01000045">
    <property type="protein sequence ID" value="OIO07263.1"/>
    <property type="molecule type" value="Genomic_DNA"/>
</dbReference>
<dbReference type="Gene3D" id="3.40.50.450">
    <property type="match status" value="1"/>
</dbReference>
<gene>
    <name evidence="1" type="ORF">AUJ35_02405</name>
</gene>
<accession>A0A1J4TAK6</accession>
<evidence type="ECO:0000313" key="2">
    <source>
        <dbReference type="Proteomes" id="UP000182860"/>
    </source>
</evidence>
<dbReference type="SUPFAM" id="SSF52309">
    <property type="entry name" value="N-(deoxy)ribosyltransferase-like"/>
    <property type="match status" value="1"/>
</dbReference>
<evidence type="ECO:0000313" key="1">
    <source>
        <dbReference type="EMBL" id="OIO07263.1"/>
    </source>
</evidence>
<protein>
    <recommendedName>
        <fullName evidence="3">Nucleoside 2-deoxyribosyltransferase</fullName>
    </recommendedName>
</protein>
<dbReference type="AlphaFoldDB" id="A0A1J4TAK6"/>
<name>A0A1J4TAK6_9BACT</name>
<organism evidence="1 2">
    <name type="scientific">Candidatus Falkowbacteria bacterium CG1_02_41_21</name>
    <dbReference type="NCBI Taxonomy" id="1805147"/>
    <lineage>
        <taxon>Bacteria</taxon>
        <taxon>Candidatus Falkowiibacteriota</taxon>
    </lineage>
</organism>